<evidence type="ECO:0000256" key="1">
    <source>
        <dbReference type="SAM" id="SignalP"/>
    </source>
</evidence>
<evidence type="ECO:0000259" key="4">
    <source>
        <dbReference type="Pfam" id="PF17162"/>
    </source>
</evidence>
<dbReference type="Proteomes" id="UP001155182">
    <property type="component" value="Unassembled WGS sequence"/>
</dbReference>
<keyword evidence="5" id="KW-0645">Protease</keyword>
<dbReference type="InterPro" id="IPR033428">
    <property type="entry name" value="DUF5118"/>
</dbReference>
<dbReference type="GO" id="GO:0008237">
    <property type="term" value="F:metallopeptidase activity"/>
    <property type="evidence" value="ECO:0007669"/>
    <property type="project" value="UniProtKB-KW"/>
</dbReference>
<evidence type="ECO:0000313" key="5">
    <source>
        <dbReference type="EMBL" id="MCO4291891.1"/>
    </source>
</evidence>
<dbReference type="RefSeq" id="WP_252586127.1">
    <property type="nucleotide sequence ID" value="NZ_JAMWYS010000009.1"/>
</dbReference>
<keyword evidence="1" id="KW-0732">Signal</keyword>
<evidence type="ECO:0000259" key="3">
    <source>
        <dbReference type="Pfam" id="PF17148"/>
    </source>
</evidence>
<sequence length="853" mass="96164">MKLKYILMVAIGLCASTAMAQEKGKDKKKAKDKPSVAKVDSVKTPVKPYEQYTKGTVAKKGLFNIYKKGDKYYFEIPDSIINRQLMVTNYLVKVPGGSPKFGGEEMNTTVMTFEKGKANKLVLRVIYNVLRADSSNAVSKAVKNSTINPIVAVYDVKARGEADKSSIIDFTDFFEKENIFTALNNEAKGGMQLSAMVADRSYIKSFATYPINVEMKMVRTYNAASTPGKGPAGRPLPPLEAGKIGGAATLELSTSILLMPEKPMMPRYYDTRVGYFADGLYDYADGQQQVNPKVYIVRYRLEPKDEDIEKYKRGELVEPKNPIVYYIDPATPKQWRPYLIQGINDWNKAFEAAGFKNAIMGKEWPENDTTMSLEDARYKVIRYLPSETPNAYGPNIHDPRSGEILQSYVGWYHNVMTLVHDWYMIQAGPNDPRARTMKFSDELMGQLIRFVSSHELGHTLGLRHNMGSSSLTPVEKLRDKEWVEKHGHCNSIMDYARFNYVAQPEDKIAPEGIMPRINDYDKWAIQWGYKQTGAKDEEEDKKIVSQWIVDSLKANPRLWFGGEGMNNDGRCQTEDVGDNNMVANTYGIKNLKIVMKNLPEWTKEENDLYINLNQMYRQVLNQYMRYANHVAKNIASVEETISTPEQPGNGDVYASAPVAKQKEAVAFLNKEVFETPYWLLDNNILNKISKPVGLGGVSVIQDRVMDQVFSDRVFNTLNIMEQRYGKANTYSLNSLLNDVKVGVWSELKTNKPIDIFRRSVQKSYVSALLMRINEAEIGANAMAGLLGGNMAREMAPVTLSTDVGSVVGLHLENLRKEILTALPLAKNKASKDHLQYVADQIQTGLKKRFALAN</sequence>
<comment type="caution">
    <text evidence="5">The sequence shown here is derived from an EMBL/GenBank/DDBJ whole genome shotgun (WGS) entry which is preliminary data.</text>
</comment>
<dbReference type="Gene3D" id="3.40.390.10">
    <property type="entry name" value="Collagenase (Catalytic Domain)"/>
    <property type="match status" value="1"/>
</dbReference>
<gene>
    <name evidence="5" type="ORF">NF867_03335</name>
</gene>
<feature type="signal peptide" evidence="1">
    <location>
        <begin position="1"/>
        <end position="20"/>
    </location>
</feature>
<keyword evidence="5" id="KW-0482">Metalloprotease</keyword>
<dbReference type="Pfam" id="PF16313">
    <property type="entry name" value="DUF4953"/>
    <property type="match status" value="1"/>
</dbReference>
<name>A0A9X2F0B0_9SPHI</name>
<keyword evidence="5" id="KW-0378">Hydrolase</keyword>
<evidence type="ECO:0000313" key="6">
    <source>
        <dbReference type="Proteomes" id="UP001155182"/>
    </source>
</evidence>
<dbReference type="AlphaFoldDB" id="A0A9X2F0B0"/>
<reference evidence="5" key="1">
    <citation type="submission" date="2022-06" db="EMBL/GenBank/DDBJ databases">
        <title>Solitalea sp. MAHUQ-68 isolated from rhizospheric soil.</title>
        <authorList>
            <person name="Huq M.A."/>
        </authorList>
    </citation>
    <scope>NUCLEOTIDE SEQUENCE</scope>
    <source>
        <strain evidence="5">MAHUQ-68</strain>
    </source>
</reference>
<proteinExistence type="predicted"/>
<protein>
    <submittedName>
        <fullName evidence="5">Zinc-dependent metalloprotease</fullName>
    </submittedName>
</protein>
<evidence type="ECO:0000259" key="2">
    <source>
        <dbReference type="Pfam" id="PF16313"/>
    </source>
</evidence>
<dbReference type="InterPro" id="IPR024079">
    <property type="entry name" value="MetalloPept_cat_dom_sf"/>
</dbReference>
<dbReference type="InterPro" id="IPR034032">
    <property type="entry name" value="Zn_MMP-like_bac"/>
</dbReference>
<feature type="domain" description="DUF5118" evidence="4">
    <location>
        <begin position="47"/>
        <end position="94"/>
    </location>
</feature>
<dbReference type="Pfam" id="PF17148">
    <property type="entry name" value="DUF5117"/>
    <property type="match status" value="1"/>
</dbReference>
<organism evidence="5 6">
    <name type="scientific">Solitalea agri</name>
    <dbReference type="NCBI Taxonomy" id="2953739"/>
    <lineage>
        <taxon>Bacteria</taxon>
        <taxon>Pseudomonadati</taxon>
        <taxon>Bacteroidota</taxon>
        <taxon>Sphingobacteriia</taxon>
        <taxon>Sphingobacteriales</taxon>
        <taxon>Sphingobacteriaceae</taxon>
        <taxon>Solitalea</taxon>
    </lineage>
</organism>
<dbReference type="CDD" id="cd04276">
    <property type="entry name" value="ZnMc_MMP_like_2"/>
    <property type="match status" value="1"/>
</dbReference>
<dbReference type="EMBL" id="JAMWYS010000009">
    <property type="protein sequence ID" value="MCO4291891.1"/>
    <property type="molecule type" value="Genomic_DNA"/>
</dbReference>
<feature type="chain" id="PRO_5040821373" evidence="1">
    <location>
        <begin position="21"/>
        <end position="853"/>
    </location>
</feature>
<dbReference type="InterPro" id="IPR033413">
    <property type="entry name" value="DUF5117"/>
</dbReference>
<feature type="domain" description="EcxA zinc-binding" evidence="2">
    <location>
        <begin position="437"/>
        <end position="749"/>
    </location>
</feature>
<accession>A0A9X2F0B0</accession>
<dbReference type="SUPFAM" id="SSF55486">
    <property type="entry name" value="Metalloproteases ('zincins'), catalytic domain"/>
    <property type="match status" value="1"/>
</dbReference>
<dbReference type="PANTHER" id="PTHR38478:SF1">
    <property type="entry name" value="ZINC DEPENDENT METALLOPROTEASE DOMAIN LIPOPROTEIN"/>
    <property type="match status" value="1"/>
</dbReference>
<feature type="domain" description="DUF5117" evidence="3">
    <location>
        <begin position="103"/>
        <end position="304"/>
    </location>
</feature>
<keyword evidence="6" id="KW-1185">Reference proteome</keyword>
<dbReference type="Pfam" id="PF17162">
    <property type="entry name" value="DUF5118"/>
    <property type="match status" value="1"/>
</dbReference>
<dbReference type="PANTHER" id="PTHR38478">
    <property type="entry name" value="PEPTIDASE M1A AND M12B"/>
    <property type="match status" value="1"/>
</dbReference>
<dbReference type="InterPro" id="IPR032534">
    <property type="entry name" value="EcxA_zinc-bd"/>
</dbReference>